<dbReference type="PATRIC" id="fig|1177755.3.peg.390"/>
<gene>
    <name evidence="2" type="ORF">A7A08_00397</name>
</gene>
<organism evidence="2 3">
    <name type="scientific">Methyloligella halotolerans</name>
    <dbReference type="NCBI Taxonomy" id="1177755"/>
    <lineage>
        <taxon>Bacteria</taxon>
        <taxon>Pseudomonadati</taxon>
        <taxon>Pseudomonadota</taxon>
        <taxon>Alphaproteobacteria</taxon>
        <taxon>Hyphomicrobiales</taxon>
        <taxon>Hyphomicrobiaceae</taxon>
        <taxon>Methyloligella</taxon>
    </lineage>
</organism>
<proteinExistence type="predicted"/>
<feature type="region of interest" description="Disordered" evidence="1">
    <location>
        <begin position="1"/>
        <end position="39"/>
    </location>
</feature>
<dbReference type="InterPro" id="IPR003772">
    <property type="entry name" value="YceD"/>
</dbReference>
<dbReference type="RefSeq" id="WP_083226357.1">
    <property type="nucleotide sequence ID" value="NZ_MASI01000001.1"/>
</dbReference>
<evidence type="ECO:0000313" key="2">
    <source>
        <dbReference type="EMBL" id="ODA68567.1"/>
    </source>
</evidence>
<dbReference type="AlphaFoldDB" id="A0A1E2S267"/>
<keyword evidence="3" id="KW-1185">Reference proteome</keyword>
<sequence length="213" mass="23435">MAKDPMAKGPADKHFAARTRKMAGRGATDPGPEAESPLKRTVKIDTIRDGQEEILEPTAAERQDMASLQDLKGLDSFVFAYTLRRASGGSVRLKGRLQAQATQTCVVTLEPVEASIDMPVEAEFWPETRIRAIERQASEDGDDGDPLAEWPEPIMDGTIDLGSLVYETFALALDPYPRREGAAFDWKDETADADGLEDGRENPFAALEQLKRN</sequence>
<dbReference type="OrthoDB" id="8443793at2"/>
<protein>
    <recommendedName>
        <fullName evidence="4">ACR</fullName>
    </recommendedName>
</protein>
<feature type="region of interest" description="Disordered" evidence="1">
    <location>
        <begin position="190"/>
        <end position="213"/>
    </location>
</feature>
<dbReference type="STRING" id="1177755.A7A08_00397"/>
<reference evidence="2 3" key="1">
    <citation type="submission" date="2016-07" db="EMBL/GenBank/DDBJ databases">
        <title>Draft genome sequence of Methyloligella halotolerans C2T (VKM B-2706T=CCUG 61687T=DSM 25045T), a halotolerant polyhydroxybutyrate accumulating methylotroph.</title>
        <authorList>
            <person name="Vasilenko O.V."/>
            <person name="Doronina N.V."/>
            <person name="Poroshina M.N."/>
            <person name="Tarlachkov S.V."/>
            <person name="Trotsenko Y.A."/>
        </authorList>
    </citation>
    <scope>NUCLEOTIDE SEQUENCE [LARGE SCALE GENOMIC DNA]</scope>
    <source>
        <strain evidence="2 3">VKM B-2706</strain>
    </source>
</reference>
<evidence type="ECO:0000256" key="1">
    <source>
        <dbReference type="SAM" id="MobiDB-lite"/>
    </source>
</evidence>
<dbReference type="EMBL" id="MASI01000001">
    <property type="protein sequence ID" value="ODA68567.1"/>
    <property type="molecule type" value="Genomic_DNA"/>
</dbReference>
<dbReference type="Proteomes" id="UP000095087">
    <property type="component" value="Unassembled WGS sequence"/>
</dbReference>
<comment type="caution">
    <text evidence="2">The sequence shown here is derived from an EMBL/GenBank/DDBJ whole genome shotgun (WGS) entry which is preliminary data.</text>
</comment>
<feature type="compositionally biased region" description="Basic and acidic residues" evidence="1">
    <location>
        <begin position="1"/>
        <end position="15"/>
    </location>
</feature>
<name>A0A1E2S267_9HYPH</name>
<dbReference type="Pfam" id="PF02620">
    <property type="entry name" value="YceD"/>
    <property type="match status" value="1"/>
</dbReference>
<accession>A0A1E2S267</accession>
<evidence type="ECO:0008006" key="4">
    <source>
        <dbReference type="Google" id="ProtNLM"/>
    </source>
</evidence>
<evidence type="ECO:0000313" key="3">
    <source>
        <dbReference type="Proteomes" id="UP000095087"/>
    </source>
</evidence>